<evidence type="ECO:0000256" key="2">
    <source>
        <dbReference type="SAM" id="Phobius"/>
    </source>
</evidence>
<gene>
    <name evidence="3" type="ORF">DRW42_24570</name>
</gene>
<sequence>MLQHSDTLIHSTKIDTTKILETRIVLDTLRLPSNQSLDLIGKVDTFYNNAWSKLIWFVATLVTLGVIVIPILIQWYQRRQLQLNKEELKTEIKKEFEETLLELKQKNQENLAELRTEMEILAKGIGANATAYIAMQAKRYEVATNSFANAVHALLYSNDLLNARIALSNWKKCLNAEGVTKNKILTYAKNMGGDYKKKVREIRELVVDNDIINSLNEIDAIFDALPEDNQEEK</sequence>
<proteinExistence type="predicted"/>
<evidence type="ECO:0000313" key="3">
    <source>
        <dbReference type="EMBL" id="RBQ02828.1"/>
    </source>
</evidence>
<evidence type="ECO:0000313" key="4">
    <source>
        <dbReference type="Proteomes" id="UP000252081"/>
    </source>
</evidence>
<dbReference type="OrthoDB" id="9816085at2"/>
<keyword evidence="2" id="KW-0812">Transmembrane</keyword>
<keyword evidence="2" id="KW-1133">Transmembrane helix</keyword>
<reference evidence="3 4" key="1">
    <citation type="submission" date="2018-07" db="EMBL/GenBank/DDBJ databases">
        <title>A draft genome of a endophytic bacteria, a new species of Pedobacter.</title>
        <authorList>
            <person name="Zhang Z.D."/>
            <person name="Chen Z.J."/>
        </authorList>
    </citation>
    <scope>NUCLEOTIDE SEQUENCE [LARGE SCALE GENOMIC DNA]</scope>
    <source>
        <strain evidence="3 4">RS10</strain>
    </source>
</reference>
<dbReference type="Proteomes" id="UP000252081">
    <property type="component" value="Unassembled WGS sequence"/>
</dbReference>
<keyword evidence="2" id="KW-0472">Membrane</keyword>
<dbReference type="RefSeq" id="WP_113951527.1">
    <property type="nucleotide sequence ID" value="NZ_QNQU01000029.1"/>
</dbReference>
<feature type="coiled-coil region" evidence="1">
    <location>
        <begin position="78"/>
        <end position="124"/>
    </location>
</feature>
<feature type="transmembrane region" description="Helical" evidence="2">
    <location>
        <begin position="54"/>
        <end position="76"/>
    </location>
</feature>
<name>A0A366KMU6_9SPHI</name>
<dbReference type="AlphaFoldDB" id="A0A366KMU6"/>
<evidence type="ECO:0000256" key="1">
    <source>
        <dbReference type="SAM" id="Coils"/>
    </source>
</evidence>
<comment type="caution">
    <text evidence="3">The sequence shown here is derived from an EMBL/GenBank/DDBJ whole genome shotgun (WGS) entry which is preliminary data.</text>
</comment>
<protein>
    <submittedName>
        <fullName evidence="3">Uncharacterized protein</fullName>
    </submittedName>
</protein>
<keyword evidence="1" id="KW-0175">Coiled coil</keyword>
<accession>A0A366KMU6</accession>
<keyword evidence="4" id="KW-1185">Reference proteome</keyword>
<dbReference type="EMBL" id="QNQU01000029">
    <property type="protein sequence ID" value="RBQ02828.1"/>
    <property type="molecule type" value="Genomic_DNA"/>
</dbReference>
<organism evidence="3 4">
    <name type="scientific">Pedobacter miscanthi</name>
    <dbReference type="NCBI Taxonomy" id="2259170"/>
    <lineage>
        <taxon>Bacteria</taxon>
        <taxon>Pseudomonadati</taxon>
        <taxon>Bacteroidota</taxon>
        <taxon>Sphingobacteriia</taxon>
        <taxon>Sphingobacteriales</taxon>
        <taxon>Sphingobacteriaceae</taxon>
        <taxon>Pedobacter</taxon>
    </lineage>
</organism>